<keyword evidence="2" id="KW-1185">Reference proteome</keyword>
<protein>
    <submittedName>
        <fullName evidence="1">Uncharacterized protein</fullName>
    </submittedName>
</protein>
<name>A0ABP9P2S4_9BACT</name>
<evidence type="ECO:0000313" key="2">
    <source>
        <dbReference type="Proteomes" id="UP001499852"/>
    </source>
</evidence>
<comment type="caution">
    <text evidence="1">The sequence shown here is derived from an EMBL/GenBank/DDBJ whole genome shotgun (WGS) entry which is preliminary data.</text>
</comment>
<sequence>MKRKLQALLLLLILGGLKLPVEQAATRYLREAKLLSLPLDMGVRDSIGQMGFAASLGGLRSLVASITYLQAYTAWTNVDWAKVDTYFTLTTSLQPRYERYWDEASWHMAYNAASNYRNNPKLNAAVREKLYKDHIQRGVDILKQGLHLLPDSALLWKTLGETYERRVREPKSAADAYMEVYRITQRLHFARLAAYQYAITEDPALWQKAYGLLKDSYDKNQRPPSLINTLKELEEKLKIPAASRIPDPVKKI</sequence>
<dbReference type="RefSeq" id="WP_345735219.1">
    <property type="nucleotide sequence ID" value="NZ_BAABIA010000002.1"/>
</dbReference>
<dbReference type="EMBL" id="BAABIA010000002">
    <property type="protein sequence ID" value="GAA5135712.1"/>
    <property type="molecule type" value="Genomic_DNA"/>
</dbReference>
<reference evidence="2" key="1">
    <citation type="journal article" date="2019" name="Int. J. Syst. Evol. Microbiol.">
        <title>The Global Catalogue of Microorganisms (GCM) 10K type strain sequencing project: providing services to taxonomists for standard genome sequencing and annotation.</title>
        <authorList>
            <consortium name="The Broad Institute Genomics Platform"/>
            <consortium name="The Broad Institute Genome Sequencing Center for Infectious Disease"/>
            <person name="Wu L."/>
            <person name="Ma J."/>
        </authorList>
    </citation>
    <scope>NUCLEOTIDE SEQUENCE [LARGE SCALE GENOMIC DNA]</scope>
    <source>
        <strain evidence="2">JCM 18053</strain>
    </source>
</reference>
<evidence type="ECO:0000313" key="1">
    <source>
        <dbReference type="EMBL" id="GAA5135712.1"/>
    </source>
</evidence>
<gene>
    <name evidence="1" type="ORF">GCM10023213_09470</name>
</gene>
<proteinExistence type="predicted"/>
<dbReference type="Proteomes" id="UP001499852">
    <property type="component" value="Unassembled WGS sequence"/>
</dbReference>
<accession>A0ABP9P2S4</accession>
<organism evidence="1 2">
    <name type="scientific">Prosthecobacter algae</name>
    <dbReference type="NCBI Taxonomy" id="1144682"/>
    <lineage>
        <taxon>Bacteria</taxon>
        <taxon>Pseudomonadati</taxon>
        <taxon>Verrucomicrobiota</taxon>
        <taxon>Verrucomicrobiia</taxon>
        <taxon>Verrucomicrobiales</taxon>
        <taxon>Verrucomicrobiaceae</taxon>
        <taxon>Prosthecobacter</taxon>
    </lineage>
</organism>